<comment type="caution">
    <text evidence="3">The sequence shown here is derived from an EMBL/GenBank/DDBJ whole genome shotgun (WGS) entry which is preliminary data.</text>
</comment>
<accession>A0A150J9F6</accession>
<sequence>MPDKTLGIQVTGDVSDIQDAINTLAETLGNLIDKMVNIGVTVEDTELENLEGELAGLENQTINETVTVDDTEVQEVDNELQALEGQTIDEKLAIDSSDINTVDSELEALEGKDIQEKITVDSSDIEDAAGKLDQIGSSGEAAANQVQNSMDGATKSIDEVGKSAEDAAKQTEQVGNKSEKAGEQAEGGFGQAVLALAGLTAGLELAVEKTDELNAKFSKMSNTVGSIPEENMRKLVADITNAHFPADEALNYITLLKQMGVTSEDSLRRGATAMNEMRVATGSSEETINKFANSIVVMGIDLNNLPEAFNAIAYAQANVVGGFSTYVQWMQKYDSTFKEMGLNIDQTAVLIAAATKKFGGGRAAYQGLNEAIKESNGDLSILEQRLGMQPGALSRASEETAKYSGKIDRNTQSVQEHTTAWQKFMAMLEDFQVVYGDWISFFGSIVSVITGVTAAVVGMGGSLSKALNSVFDTTKFDFLKVWQDTLRSKLETMGSRILETIKGWTGWGEAAAEKSQGITKALDGAVDETGFLGKLRNFGSRVVETIKGWTGWSTQTKDIDMVKGLDGSWEAKAPGFLEKIVGWGRSVPGKLSDAISSVGIKLPSLEGVGLKIPEGLSTGLLKGIPKLIGDVAIPLAVIQSAAEGLYHYTDMLSQNPVELLWNIYLGGTYQLLPQQLRDFIQSVTGWMTPEKLGKAVFGEDFYNGFVGWFTSNIVNPFRSAVDNFIPNLQKLLSGEGGVKVNLMGILFGDQDPNDISPVWSFFEGVKGAITGFMSWLTGVPMQLVPWDWANVFGNFNLIWQNIQTQFGNFVSWLSTLPQQVTGFISQIPTILTGALANFTTFLSNIPYTVGLAVGNALSVVLEGIYNLIVFVKGLPAQVSAEISNLGSSISGGVNGAVAGVKSSVGNITKIFTDFITYLGTLPEQLSKWGSQFIGNLQKGLEDGYKGVTTFLTKTVPDSFSNFIKWIQNLPKQLYDAGEEVIKNLEKGLTDAYNAVVKFFTKTVPDSFSNFIKWLESIPNQIYNLGVSIISNLEKGLTDAWNAVLSFFTQTIPNAFNDFLNWCTSLPQKFFDAAKNALDGFMKGLNASGAMDWLKKIYCAIAGCSPGIIPALNDMSSAGKDHFRALGNHARSTIGNINGMDVSGLTSKVASFRSSLSKGMNLAINSISPSSFEVPKRTMDIVNQDLRSNDNGSGSSGELHLHFEIGNINARNEAEADEAAETLAEKVIRIVKEELGVELGQKGLSIYKV</sequence>
<protein>
    <submittedName>
        <fullName evidence="3">Chromosome partition protein Smc</fullName>
    </submittedName>
</protein>
<proteinExistence type="predicted"/>
<name>A0A150J9F6_9EURY</name>
<feature type="region of interest" description="Disordered" evidence="1">
    <location>
        <begin position="161"/>
        <end position="183"/>
    </location>
</feature>
<dbReference type="EMBL" id="LNGC01000001">
    <property type="protein sequence ID" value="KYC53867.1"/>
    <property type="molecule type" value="Genomic_DNA"/>
</dbReference>
<dbReference type="SUPFAM" id="SSF58104">
    <property type="entry name" value="Methyl-accepting chemotaxis protein (MCP) signaling domain"/>
    <property type="match status" value="1"/>
</dbReference>
<evidence type="ECO:0000259" key="2">
    <source>
        <dbReference type="Pfam" id="PF10145"/>
    </source>
</evidence>
<evidence type="ECO:0000313" key="3">
    <source>
        <dbReference type="EMBL" id="KYC53867.1"/>
    </source>
</evidence>
<gene>
    <name evidence="3" type="primary">smc_1</name>
    <name evidence="3" type="ORF">AMQ22_00066</name>
</gene>
<dbReference type="Proteomes" id="UP000075398">
    <property type="component" value="Unassembled WGS sequence"/>
</dbReference>
<organism evidence="3 4">
    <name type="scientific">Candidatus Methanofastidiosum methylothiophilum</name>
    <dbReference type="NCBI Taxonomy" id="1705564"/>
    <lineage>
        <taxon>Archaea</taxon>
        <taxon>Methanobacteriati</taxon>
        <taxon>Methanobacteriota</taxon>
        <taxon>Stenosarchaea group</taxon>
        <taxon>Candidatus Methanofastidiosia</taxon>
        <taxon>Candidatus Methanofastidiosales</taxon>
        <taxon>Candidatus Methanofastidiosaceae</taxon>
        <taxon>Candidatus Methanofastidiosum</taxon>
    </lineage>
</organism>
<evidence type="ECO:0000256" key="1">
    <source>
        <dbReference type="SAM" id="MobiDB-lite"/>
    </source>
</evidence>
<feature type="domain" description="Phage tail tape measure protein" evidence="2">
    <location>
        <begin position="243"/>
        <end position="375"/>
    </location>
</feature>
<dbReference type="Pfam" id="PF10145">
    <property type="entry name" value="PhageMin_Tail"/>
    <property type="match status" value="1"/>
</dbReference>
<reference evidence="3 4" key="1">
    <citation type="journal article" date="2016" name="ISME J.">
        <title>Chasing the elusive Euryarchaeota class WSA2: genomes reveal a uniquely fastidious methyl-reducing methanogen.</title>
        <authorList>
            <person name="Nobu M.K."/>
            <person name="Narihiro T."/>
            <person name="Kuroda K."/>
            <person name="Mei R."/>
            <person name="Liu W.T."/>
        </authorList>
    </citation>
    <scope>NUCLEOTIDE SEQUENCE [LARGE SCALE GENOMIC DNA]</scope>
    <source>
        <strain evidence="3">U1lsi0528_Bin055</strain>
    </source>
</reference>
<dbReference type="InterPro" id="IPR010090">
    <property type="entry name" value="Phage_tape_meas"/>
</dbReference>
<dbReference type="AlphaFoldDB" id="A0A150J9F6"/>
<evidence type="ECO:0000313" key="4">
    <source>
        <dbReference type="Proteomes" id="UP000075398"/>
    </source>
</evidence>